<organism evidence="4 5">
    <name type="scientific">Shewanella scandinavica</name>
    <dbReference type="NCBI Taxonomy" id="3063538"/>
    <lineage>
        <taxon>Bacteria</taxon>
        <taxon>Pseudomonadati</taxon>
        <taxon>Pseudomonadota</taxon>
        <taxon>Gammaproteobacteria</taxon>
        <taxon>Alteromonadales</taxon>
        <taxon>Shewanellaceae</taxon>
        <taxon>Shewanella</taxon>
    </lineage>
</organism>
<dbReference type="PANTHER" id="PTHR43000">
    <property type="entry name" value="DTDP-D-GLUCOSE 4,6-DEHYDRATASE-RELATED"/>
    <property type="match status" value="1"/>
</dbReference>
<dbReference type="SUPFAM" id="SSF51735">
    <property type="entry name" value="NAD(P)-binding Rossmann-fold domains"/>
    <property type="match status" value="1"/>
</dbReference>
<evidence type="ECO:0000313" key="4">
    <source>
        <dbReference type="EMBL" id="MDT3278756.1"/>
    </source>
</evidence>
<dbReference type="EMBL" id="JAUOES010000001">
    <property type="protein sequence ID" value="MDT3278756.1"/>
    <property type="molecule type" value="Genomic_DNA"/>
</dbReference>
<evidence type="ECO:0000259" key="3">
    <source>
        <dbReference type="Pfam" id="PF01370"/>
    </source>
</evidence>
<dbReference type="InterPro" id="IPR036291">
    <property type="entry name" value="NAD(P)-bd_dom_sf"/>
</dbReference>
<dbReference type="RefSeq" id="WP_311890027.1">
    <property type="nucleotide sequence ID" value="NZ_JAUOES010000001.1"/>
</dbReference>
<evidence type="ECO:0000313" key="5">
    <source>
        <dbReference type="Proteomes" id="UP001249505"/>
    </source>
</evidence>
<proteinExistence type="inferred from homology"/>
<comment type="caution">
    <text evidence="4">The sequence shown here is derived from an EMBL/GenBank/DDBJ whole genome shotgun (WGS) entry which is preliminary data.</text>
</comment>
<dbReference type="Proteomes" id="UP001249505">
    <property type="component" value="Unassembled WGS sequence"/>
</dbReference>
<name>A0ABU3FTR4_9GAMM</name>
<sequence>MSVGIKLLVLGSNGFIGKNAVEYYSAKGYEVYSPKRHELNLLDTCAVEKYLANLCPDVVLMSAVNINSLNENLILYFNLARCSHLFGRMITIGSGAEYDMKNYEPMMSEEYFGKHIPSDTYGLSKFVISNDVEKFSNNIVNLRVFGIFGKYEDYSRRFISNNICRILSGLEVSINQDMFFDYLYVDDFLLAAEIFFKSEFVYRNYNICSGYSISLFKLAEIINEVGNTDSAVFVKQEGSRGEYSGNNSRYVSEFGPLKITPFKDSISNLYKWYEKHPQKNQICQKIIEMEQLK</sequence>
<comment type="pathway">
    <text evidence="1">Bacterial outer membrane biogenesis; LPS O-antigen biosynthesis.</text>
</comment>
<protein>
    <submittedName>
        <fullName evidence="4">NAD(P)-dependent oxidoreductase</fullName>
    </submittedName>
</protein>
<evidence type="ECO:0000256" key="2">
    <source>
        <dbReference type="ARBA" id="ARBA00007637"/>
    </source>
</evidence>
<keyword evidence="5" id="KW-1185">Reference proteome</keyword>
<gene>
    <name evidence="4" type="ORF">Q4Q50_00330</name>
</gene>
<reference evidence="4 5" key="1">
    <citation type="submission" date="2023-07" db="EMBL/GenBank/DDBJ databases">
        <title>Novel Shewanella species isolated from Baltic Sea sediments.</title>
        <authorList>
            <person name="Martin-Rodriguez A.J."/>
        </authorList>
    </citation>
    <scope>NUCLEOTIDE SEQUENCE [LARGE SCALE GENOMIC DNA]</scope>
    <source>
        <strain evidence="4 5">SP2S1-2</strain>
    </source>
</reference>
<dbReference type="Pfam" id="PF01370">
    <property type="entry name" value="Epimerase"/>
    <property type="match status" value="1"/>
</dbReference>
<evidence type="ECO:0000256" key="1">
    <source>
        <dbReference type="ARBA" id="ARBA00005125"/>
    </source>
</evidence>
<feature type="domain" description="NAD-dependent epimerase/dehydratase" evidence="3">
    <location>
        <begin position="8"/>
        <end position="208"/>
    </location>
</feature>
<comment type="similarity">
    <text evidence="2">Belongs to the NAD(P)-dependent epimerase/dehydratase family.</text>
</comment>
<accession>A0ABU3FTR4</accession>
<dbReference type="InterPro" id="IPR001509">
    <property type="entry name" value="Epimerase_deHydtase"/>
</dbReference>
<dbReference type="Gene3D" id="3.40.50.720">
    <property type="entry name" value="NAD(P)-binding Rossmann-like Domain"/>
    <property type="match status" value="1"/>
</dbReference>